<gene>
    <name evidence="2" type="ORF">SCA03_36730</name>
</gene>
<accession>A0A4Y3R0U7</accession>
<dbReference type="AlphaFoldDB" id="A0A4Y3R0U7"/>
<dbReference type="Proteomes" id="UP000319210">
    <property type="component" value="Unassembled WGS sequence"/>
</dbReference>
<organism evidence="2 3">
    <name type="scientific">Streptomyces cacaoi</name>
    <dbReference type="NCBI Taxonomy" id="1898"/>
    <lineage>
        <taxon>Bacteria</taxon>
        <taxon>Bacillati</taxon>
        <taxon>Actinomycetota</taxon>
        <taxon>Actinomycetes</taxon>
        <taxon>Kitasatosporales</taxon>
        <taxon>Streptomycetaceae</taxon>
        <taxon>Streptomyces</taxon>
    </lineage>
</organism>
<evidence type="ECO:0000313" key="2">
    <source>
        <dbReference type="EMBL" id="GEB51122.1"/>
    </source>
</evidence>
<dbReference type="InterPro" id="IPR041413">
    <property type="entry name" value="MLTR_LBD"/>
</dbReference>
<protein>
    <recommendedName>
        <fullName evidence="1">MmyB-like transcription regulator ligand binding domain-containing protein</fullName>
    </recommendedName>
</protein>
<comment type="caution">
    <text evidence="2">The sequence shown here is derived from an EMBL/GenBank/DDBJ whole genome shotgun (WGS) entry which is preliminary data.</text>
</comment>
<dbReference type="PANTHER" id="PTHR35010">
    <property type="entry name" value="BLL4672 PROTEIN-RELATED"/>
    <property type="match status" value="1"/>
</dbReference>
<keyword evidence="3" id="KW-1185">Reference proteome</keyword>
<dbReference type="PANTHER" id="PTHR35010:SF2">
    <property type="entry name" value="BLL4672 PROTEIN"/>
    <property type="match status" value="1"/>
</dbReference>
<feature type="domain" description="MmyB-like transcription regulator ligand binding" evidence="1">
    <location>
        <begin position="12"/>
        <end position="169"/>
    </location>
</feature>
<name>A0A4Y3R0U7_STRCI</name>
<evidence type="ECO:0000259" key="1">
    <source>
        <dbReference type="Pfam" id="PF17765"/>
    </source>
</evidence>
<evidence type="ECO:0000313" key="3">
    <source>
        <dbReference type="Proteomes" id="UP000319210"/>
    </source>
</evidence>
<proteinExistence type="predicted"/>
<dbReference type="Gene3D" id="3.30.450.180">
    <property type="match status" value="1"/>
</dbReference>
<dbReference type="EMBL" id="BJMM01000018">
    <property type="protein sequence ID" value="GEB51122.1"/>
    <property type="molecule type" value="Genomic_DNA"/>
</dbReference>
<sequence length="190" mass="21497">MPTDAVDTLPCGVRQMLRQLEPFPALVQNARYDILAYNTVYGGLLTDLDAVAPCDRNCMWLSFTHPGWQAAMPDRQETVRQMTARFRARMAEHLAEPAWKALLCRMQRESPEFRELWERHEVARAVDHRKSFDNPHVGRLHFTFQGLWLNPAEGARLGVYVPADDGTHAGVTKLHTLLTERTTASAATTG</sequence>
<dbReference type="Pfam" id="PF17765">
    <property type="entry name" value="MLTR_LBD"/>
    <property type="match status" value="1"/>
</dbReference>
<reference evidence="2 3" key="1">
    <citation type="submission" date="2019-06" db="EMBL/GenBank/DDBJ databases">
        <title>Whole genome shotgun sequence of Streptomyces cacaoi subsp. cacaoi NBRC 12748.</title>
        <authorList>
            <person name="Hosoyama A."/>
            <person name="Uohara A."/>
            <person name="Ohji S."/>
            <person name="Ichikawa N."/>
        </authorList>
    </citation>
    <scope>NUCLEOTIDE SEQUENCE [LARGE SCALE GENOMIC DNA]</scope>
    <source>
        <strain evidence="2 3">NBRC 12748</strain>
    </source>
</reference>